<dbReference type="EMBL" id="IACL01110658">
    <property type="protein sequence ID" value="LAB15808.1"/>
    <property type="molecule type" value="Transcribed_RNA"/>
</dbReference>
<dbReference type="AlphaFoldDB" id="A0A2D4L461"/>
<reference evidence="1" key="1">
    <citation type="submission" date="2017-07" db="EMBL/GenBank/DDBJ databases">
        <authorList>
            <person name="Mikheyev A."/>
            <person name="Grau M."/>
        </authorList>
    </citation>
    <scope>NUCLEOTIDE SEQUENCE</scope>
    <source>
        <tissue evidence="1">Venom_gland</tissue>
    </source>
</reference>
<evidence type="ECO:0000313" key="1">
    <source>
        <dbReference type="EMBL" id="LAB15808.1"/>
    </source>
</evidence>
<sequence>MTEFPLLGGQLTPLKLEEKLFPHQLLNAAQKYVAQRSFSAPHSFFECTLTAVPNSTTMHKLLFQHGLKVQQCRLPSTLFREENWAVCFAKHNYKGNLLFLPSVLWYIPKHQDWELPTVYVIGSRSRLYSFGCIFLPHSQLSFQKNRVSIYVPYK</sequence>
<accession>A0A2D4L461</accession>
<protein>
    <submittedName>
        <fullName evidence="1">Uncharacterized protein</fullName>
    </submittedName>
</protein>
<organism evidence="1">
    <name type="scientific">Micrurus paraensis</name>
    <dbReference type="NCBI Taxonomy" id="1970185"/>
    <lineage>
        <taxon>Eukaryota</taxon>
        <taxon>Metazoa</taxon>
        <taxon>Chordata</taxon>
        <taxon>Craniata</taxon>
        <taxon>Vertebrata</taxon>
        <taxon>Euteleostomi</taxon>
        <taxon>Lepidosauria</taxon>
        <taxon>Squamata</taxon>
        <taxon>Bifurcata</taxon>
        <taxon>Unidentata</taxon>
        <taxon>Episquamata</taxon>
        <taxon>Toxicofera</taxon>
        <taxon>Serpentes</taxon>
        <taxon>Colubroidea</taxon>
        <taxon>Elapidae</taxon>
        <taxon>Elapinae</taxon>
        <taxon>Micrurus</taxon>
    </lineage>
</organism>
<proteinExistence type="predicted"/>
<name>A0A2D4L461_9SAUR</name>
<reference evidence="1" key="2">
    <citation type="submission" date="2017-11" db="EMBL/GenBank/DDBJ databases">
        <title>Coralsnake Venomics: Analyses of Venom Gland Transcriptomes and Proteomes of Six Brazilian Taxa.</title>
        <authorList>
            <person name="Aird S.D."/>
            <person name="Jorge da Silva N."/>
            <person name="Qiu L."/>
            <person name="Villar-Briones A."/>
            <person name="Aparecida-Saddi V."/>
            <person name="Campos-Telles M.P."/>
            <person name="Grau M."/>
            <person name="Mikheyev A.S."/>
        </authorList>
    </citation>
    <scope>NUCLEOTIDE SEQUENCE</scope>
    <source>
        <tissue evidence="1">Venom_gland</tissue>
    </source>
</reference>